<dbReference type="Gene3D" id="1.10.443.10">
    <property type="entry name" value="Intergrase catalytic core"/>
    <property type="match status" value="1"/>
</dbReference>
<dbReference type="InterPro" id="IPR011010">
    <property type="entry name" value="DNA_brk_join_enz"/>
</dbReference>
<keyword evidence="4" id="KW-0233">DNA recombination</keyword>
<organism evidence="8 9">
    <name type="scientific">Trinickia symbiotica</name>
    <dbReference type="NCBI Taxonomy" id="863227"/>
    <lineage>
        <taxon>Bacteria</taxon>
        <taxon>Pseudomonadati</taxon>
        <taxon>Pseudomonadota</taxon>
        <taxon>Betaproteobacteria</taxon>
        <taxon>Burkholderiales</taxon>
        <taxon>Burkholderiaceae</taxon>
        <taxon>Trinickia</taxon>
    </lineage>
</organism>
<evidence type="ECO:0000256" key="4">
    <source>
        <dbReference type="ARBA" id="ARBA00023172"/>
    </source>
</evidence>
<dbReference type="Pfam" id="PF02899">
    <property type="entry name" value="Phage_int_SAM_1"/>
    <property type="match status" value="1"/>
</dbReference>
<dbReference type="PANTHER" id="PTHR30349">
    <property type="entry name" value="PHAGE INTEGRASE-RELATED"/>
    <property type="match status" value="1"/>
</dbReference>
<dbReference type="PROSITE" id="PS51900">
    <property type="entry name" value="CB"/>
    <property type="match status" value="1"/>
</dbReference>
<feature type="domain" description="Core-binding (CB)" evidence="7">
    <location>
        <begin position="160"/>
        <end position="256"/>
    </location>
</feature>
<feature type="domain" description="Tyr recombinase" evidence="6">
    <location>
        <begin position="284"/>
        <end position="488"/>
    </location>
</feature>
<dbReference type="AlphaFoldDB" id="A0A2T3XKV2"/>
<accession>A0A2T3XKV2</accession>
<evidence type="ECO:0000259" key="7">
    <source>
        <dbReference type="PROSITE" id="PS51900"/>
    </source>
</evidence>
<dbReference type="GO" id="GO:0015074">
    <property type="term" value="P:DNA integration"/>
    <property type="evidence" value="ECO:0007669"/>
    <property type="project" value="UniProtKB-KW"/>
</dbReference>
<dbReference type="Pfam" id="PF00589">
    <property type="entry name" value="Phage_integrase"/>
    <property type="match status" value="1"/>
</dbReference>
<evidence type="ECO:0000256" key="2">
    <source>
        <dbReference type="ARBA" id="ARBA00022908"/>
    </source>
</evidence>
<keyword evidence="2" id="KW-0229">DNA integration</keyword>
<dbReference type="GO" id="GO:0006310">
    <property type="term" value="P:DNA recombination"/>
    <property type="evidence" value="ECO:0007669"/>
    <property type="project" value="UniProtKB-KW"/>
</dbReference>
<evidence type="ECO:0000256" key="5">
    <source>
        <dbReference type="PROSITE-ProRule" id="PRU01248"/>
    </source>
</evidence>
<comment type="caution">
    <text evidence="8">The sequence shown here is derived from an EMBL/GenBank/DDBJ whole genome shotgun (WGS) entry which is preliminary data.</text>
</comment>
<dbReference type="GO" id="GO:0003677">
    <property type="term" value="F:DNA binding"/>
    <property type="evidence" value="ECO:0007669"/>
    <property type="project" value="UniProtKB-UniRule"/>
</dbReference>
<dbReference type="Proteomes" id="UP000240638">
    <property type="component" value="Unassembled WGS sequence"/>
</dbReference>
<evidence type="ECO:0000313" key="9">
    <source>
        <dbReference type="Proteomes" id="UP000240638"/>
    </source>
</evidence>
<dbReference type="PROSITE" id="PS51898">
    <property type="entry name" value="TYR_RECOMBINASE"/>
    <property type="match status" value="1"/>
</dbReference>
<dbReference type="PANTHER" id="PTHR30349:SF41">
    <property type="entry name" value="INTEGRASE_RECOMBINASE PROTEIN MJ0367-RELATED"/>
    <property type="match status" value="1"/>
</dbReference>
<reference evidence="8 9" key="1">
    <citation type="submission" date="2018-03" db="EMBL/GenBank/DDBJ databases">
        <title>Whole genome analyses suggest that Burkholderia sensu lato contains two further novel genera in the rhizoxinica-symbiotica group Mycetohabitans gen. nov., and Trinickia gen. nov.: implications for the evolution of diazotrophy and nodulation in the Burkholderiaceae.</title>
        <authorList>
            <person name="Estrada De Los Santos P."/>
            <person name="Palmer M."/>
            <person name="Chavez-Ramirez B."/>
            <person name="Steenkamp E.T."/>
            <person name="Hirsch A.M."/>
            <person name="Manyaka P."/>
            <person name="Maluk M."/>
            <person name="Lafos M."/>
            <person name="Crook M."/>
            <person name="Gross E."/>
            <person name="Simon M.F."/>
            <person name="Bueno Dos Reis Junior F."/>
            <person name="Poole P.S."/>
            <person name="Venter S.N."/>
            <person name="James E.K."/>
        </authorList>
    </citation>
    <scope>NUCLEOTIDE SEQUENCE [LARGE SCALE GENOMIC DNA]</scope>
    <source>
        <strain evidence="8 9">JPY-366</strain>
    </source>
</reference>
<dbReference type="InterPro" id="IPR002104">
    <property type="entry name" value="Integrase_catalytic"/>
</dbReference>
<evidence type="ECO:0000259" key="6">
    <source>
        <dbReference type="PROSITE" id="PS51898"/>
    </source>
</evidence>
<evidence type="ECO:0000256" key="1">
    <source>
        <dbReference type="ARBA" id="ARBA00008857"/>
    </source>
</evidence>
<evidence type="ECO:0000256" key="3">
    <source>
        <dbReference type="ARBA" id="ARBA00023125"/>
    </source>
</evidence>
<name>A0A2T3XKV2_9BURK</name>
<dbReference type="EMBL" id="PYUC01000024">
    <property type="protein sequence ID" value="PTB17059.1"/>
    <property type="molecule type" value="Genomic_DNA"/>
</dbReference>
<dbReference type="InterPro" id="IPR050090">
    <property type="entry name" value="Tyrosine_recombinase_XerCD"/>
</dbReference>
<protein>
    <submittedName>
        <fullName evidence="8">Integrase</fullName>
    </submittedName>
</protein>
<proteinExistence type="inferred from homology"/>
<dbReference type="InterPro" id="IPR044068">
    <property type="entry name" value="CB"/>
</dbReference>
<sequence length="509" mass="55953">MNTTPHSAEWIDHGTTPPQRLPAEVDAALAYLADALGHVIYTRWTLATIKQRHASLADAKTARPAIMRLLLDHPAVIEYRDRGRVRTVAVDEAPAPGVVLARVLHTHRRRFRPAIEANKLAATGEPKREPTALMTLPQPLVIWLARAGRFAAVASTTNTLGVGDAAQAVALFLRDRASRSPHTLRAYRAELRRLVAWCEAHQLGPLSDLTRHDLLAYRQALRQPTHETVGDVRRRVSEALQSRALAVVASLFRYWTETGYLSANPAAGLVRGGRSRASFAPKRMLPPALLAACDAWVAEVIAGDEPLVSARRRAIWALYRYAGVRLIELVWSEEAQLPRLEIDDQGSWTLTVLGKGRKTRAIPLPVICVSVLRTYRVLRGLPPQPPLFEHAALIQGLKGGSLKGSGLYDEVKTIFVAAAERLANTDPEGAARLRRASPHRLRHAYARQMIVDHQVPLPAAQALLGHASVQTTAAYAKTDLSQLRAFVEGTFASHEPPHSGTRPRASQRN</sequence>
<dbReference type="RefSeq" id="WP_107154179.1">
    <property type="nucleotide sequence ID" value="NZ_PYUC01000024.1"/>
</dbReference>
<dbReference type="CDD" id="cd00397">
    <property type="entry name" value="DNA_BRE_C"/>
    <property type="match status" value="1"/>
</dbReference>
<dbReference type="InterPro" id="IPR013762">
    <property type="entry name" value="Integrase-like_cat_sf"/>
</dbReference>
<gene>
    <name evidence="8" type="ORF">C9I57_30055</name>
</gene>
<dbReference type="InterPro" id="IPR004107">
    <property type="entry name" value="Integrase_SAM-like_N"/>
</dbReference>
<comment type="similarity">
    <text evidence="1">Belongs to the 'phage' integrase family.</text>
</comment>
<dbReference type="InterPro" id="IPR010998">
    <property type="entry name" value="Integrase_recombinase_N"/>
</dbReference>
<evidence type="ECO:0000313" key="8">
    <source>
        <dbReference type="EMBL" id="PTB17059.1"/>
    </source>
</evidence>
<dbReference type="SUPFAM" id="SSF56349">
    <property type="entry name" value="DNA breaking-rejoining enzymes"/>
    <property type="match status" value="1"/>
</dbReference>
<keyword evidence="3 5" id="KW-0238">DNA-binding</keyword>
<dbReference type="Gene3D" id="1.10.150.130">
    <property type="match status" value="1"/>
</dbReference>